<gene>
    <name evidence="3" type="ORF">GCM10023196_036530</name>
</gene>
<dbReference type="PANTHER" id="PTHR30349">
    <property type="entry name" value="PHAGE INTEGRASE-RELATED"/>
    <property type="match status" value="1"/>
</dbReference>
<evidence type="ECO:0000256" key="1">
    <source>
        <dbReference type="ARBA" id="ARBA00023172"/>
    </source>
</evidence>
<evidence type="ECO:0000313" key="3">
    <source>
        <dbReference type="EMBL" id="GAA4626800.1"/>
    </source>
</evidence>
<dbReference type="Gene3D" id="1.10.443.10">
    <property type="entry name" value="Intergrase catalytic core"/>
    <property type="match status" value="1"/>
</dbReference>
<dbReference type="EMBL" id="BAABHK010000004">
    <property type="protein sequence ID" value="GAA4626800.1"/>
    <property type="molecule type" value="Genomic_DNA"/>
</dbReference>
<name>A0ABP8U9B0_9ACTN</name>
<keyword evidence="1" id="KW-0233">DNA recombination</keyword>
<comment type="caution">
    <text evidence="3">The sequence shown here is derived from an EMBL/GenBank/DDBJ whole genome shotgun (WGS) entry which is preliminary data.</text>
</comment>
<evidence type="ECO:0000259" key="2">
    <source>
        <dbReference type="PROSITE" id="PS51898"/>
    </source>
</evidence>
<dbReference type="RefSeq" id="WP_345432038.1">
    <property type="nucleotide sequence ID" value="NZ_BAABHK010000004.1"/>
</dbReference>
<protein>
    <submittedName>
        <fullName evidence="3">Tyrosine-type recombinase/integrase</fullName>
    </submittedName>
</protein>
<dbReference type="Pfam" id="PF00589">
    <property type="entry name" value="Phage_integrase"/>
    <property type="match status" value="1"/>
</dbReference>
<dbReference type="PANTHER" id="PTHR30349:SF81">
    <property type="entry name" value="TYROSINE RECOMBINASE XERC"/>
    <property type="match status" value="1"/>
</dbReference>
<feature type="domain" description="Tyr recombinase" evidence="2">
    <location>
        <begin position="141"/>
        <end position="325"/>
    </location>
</feature>
<organism evidence="3 4">
    <name type="scientific">Actinoallomurus vinaceus</name>
    <dbReference type="NCBI Taxonomy" id="1080074"/>
    <lineage>
        <taxon>Bacteria</taxon>
        <taxon>Bacillati</taxon>
        <taxon>Actinomycetota</taxon>
        <taxon>Actinomycetes</taxon>
        <taxon>Streptosporangiales</taxon>
        <taxon>Thermomonosporaceae</taxon>
        <taxon>Actinoallomurus</taxon>
    </lineage>
</organism>
<sequence>MPATLTPLVGPPPGFYLGGEPEISPVHTYIDGLDSAGSRRTMNQALGRVGSLMATLVEGEPAPPPSHYAWWSLRFDHTQELRTALRECETPTCDPWAPSTVNKHLVALRQVLRSCMRHGLMPAEDYIRASDVKPVTGYREPVGRAIPNEDVAKLLQKCLKDHSPAGVRDAAIVALMHSTGLRRSEVVGTRRSSYDAAARTLQIVGKRNKQRTVYVNARAASWVNAWLIHVPAGNGPLFCPVHWSGSIQHRHMTGEAIGEILTRRCTEAGIARILAHDFRKTFISNFLAMGGDLVLAQRQAGHSDVSTTARYDRRGDLLLQQAVEDLWFPLPGELQSLQPTSATGLVAHGEMTDLG</sequence>
<dbReference type="InterPro" id="IPR002104">
    <property type="entry name" value="Integrase_catalytic"/>
</dbReference>
<proteinExistence type="predicted"/>
<dbReference type="CDD" id="cd00397">
    <property type="entry name" value="DNA_BRE_C"/>
    <property type="match status" value="1"/>
</dbReference>
<dbReference type="PROSITE" id="PS51898">
    <property type="entry name" value="TYR_RECOMBINASE"/>
    <property type="match status" value="1"/>
</dbReference>
<keyword evidence="4" id="KW-1185">Reference proteome</keyword>
<dbReference type="InterPro" id="IPR011010">
    <property type="entry name" value="DNA_brk_join_enz"/>
</dbReference>
<dbReference type="SUPFAM" id="SSF56349">
    <property type="entry name" value="DNA breaking-rejoining enzymes"/>
    <property type="match status" value="1"/>
</dbReference>
<accession>A0ABP8U9B0</accession>
<dbReference type="Proteomes" id="UP001501442">
    <property type="component" value="Unassembled WGS sequence"/>
</dbReference>
<dbReference type="InterPro" id="IPR013762">
    <property type="entry name" value="Integrase-like_cat_sf"/>
</dbReference>
<dbReference type="InterPro" id="IPR050090">
    <property type="entry name" value="Tyrosine_recombinase_XerCD"/>
</dbReference>
<reference evidence="4" key="1">
    <citation type="journal article" date="2019" name="Int. J. Syst. Evol. Microbiol.">
        <title>The Global Catalogue of Microorganisms (GCM) 10K type strain sequencing project: providing services to taxonomists for standard genome sequencing and annotation.</title>
        <authorList>
            <consortium name="The Broad Institute Genomics Platform"/>
            <consortium name="The Broad Institute Genome Sequencing Center for Infectious Disease"/>
            <person name="Wu L."/>
            <person name="Ma J."/>
        </authorList>
    </citation>
    <scope>NUCLEOTIDE SEQUENCE [LARGE SCALE GENOMIC DNA]</scope>
    <source>
        <strain evidence="4">JCM 17939</strain>
    </source>
</reference>
<evidence type="ECO:0000313" key="4">
    <source>
        <dbReference type="Proteomes" id="UP001501442"/>
    </source>
</evidence>